<evidence type="ECO:0000256" key="2">
    <source>
        <dbReference type="ARBA" id="ARBA00022448"/>
    </source>
</evidence>
<feature type="transmembrane region" description="Helical" evidence="7">
    <location>
        <begin position="187"/>
        <end position="207"/>
    </location>
</feature>
<evidence type="ECO:0000256" key="1">
    <source>
        <dbReference type="ARBA" id="ARBA00004141"/>
    </source>
</evidence>
<dbReference type="RefSeq" id="WP_256620246.1">
    <property type="nucleotide sequence ID" value="NZ_JANIBC010000016.1"/>
</dbReference>
<gene>
    <name evidence="8" type="ORF">NOG11_13195</name>
</gene>
<dbReference type="Proteomes" id="UP001142610">
    <property type="component" value="Unassembled WGS sequence"/>
</dbReference>
<evidence type="ECO:0000313" key="9">
    <source>
        <dbReference type="Proteomes" id="UP001142610"/>
    </source>
</evidence>
<organism evidence="8 9">
    <name type="scientific">Parvularcula maris</name>
    <dbReference type="NCBI Taxonomy" id="2965077"/>
    <lineage>
        <taxon>Bacteria</taxon>
        <taxon>Pseudomonadati</taxon>
        <taxon>Pseudomonadota</taxon>
        <taxon>Alphaproteobacteria</taxon>
        <taxon>Parvularculales</taxon>
        <taxon>Parvularculaceae</taxon>
        <taxon>Parvularcula</taxon>
    </lineage>
</organism>
<evidence type="ECO:0000256" key="7">
    <source>
        <dbReference type="SAM" id="Phobius"/>
    </source>
</evidence>
<dbReference type="Pfam" id="PF01566">
    <property type="entry name" value="Nramp"/>
    <property type="match status" value="1"/>
</dbReference>
<comment type="subcellular location">
    <subcellularLocation>
        <location evidence="1">Membrane</location>
        <topology evidence="1">Multi-pass membrane protein</topology>
    </subcellularLocation>
</comment>
<feature type="transmembrane region" description="Helical" evidence="7">
    <location>
        <begin position="336"/>
        <end position="359"/>
    </location>
</feature>
<feature type="transmembrane region" description="Helical" evidence="7">
    <location>
        <begin position="12"/>
        <end position="33"/>
    </location>
</feature>
<feature type="transmembrane region" description="Helical" evidence="7">
    <location>
        <begin position="39"/>
        <end position="61"/>
    </location>
</feature>
<dbReference type="PANTHER" id="PTHR11706">
    <property type="entry name" value="SOLUTE CARRIER PROTEIN FAMILY 11 MEMBER"/>
    <property type="match status" value="1"/>
</dbReference>
<feature type="transmembrane region" description="Helical" evidence="7">
    <location>
        <begin position="228"/>
        <end position="248"/>
    </location>
</feature>
<feature type="transmembrane region" description="Helical" evidence="7">
    <location>
        <begin position="81"/>
        <end position="100"/>
    </location>
</feature>
<evidence type="ECO:0000256" key="4">
    <source>
        <dbReference type="ARBA" id="ARBA00022847"/>
    </source>
</evidence>
<evidence type="ECO:0000313" key="8">
    <source>
        <dbReference type="EMBL" id="MCQ8186337.1"/>
    </source>
</evidence>
<sequence>MEAQKRRGGFGPGMLVAAAFVGPGTVTTATLAGQTFGMALLWALVFATLAAVVLQDMAARLGAGGGRGLGEALRLSLRTPMLRYTALALVSIAILLGNAAYQGGNLAGAALGAEATGVTIGRRLVVVLIAVLAASVLLPGRYRLLEGVLVGIVALMSAAFLLALALARPDPAALFAGLRPQLPEGSLLTVLALLGTTIVPYNLFLHAAAAKERWPGGGSVPAARRDNVAAILLGGLVSAAILIVAASSGNGEGQTGLADALRESFGGLSRYVMAAGLLAAGLSSAVTAPMAAGFVAGELFASSEAERVRYFRLASLTVLLTGTVIAALGLRPEALILLAQAANGLLLPVVAVFLLALMNRSDLLGSHRNRLWSNIAGGLVVLTALFLGLRGLLRAFGLWP</sequence>
<dbReference type="NCBIfam" id="NF037982">
    <property type="entry name" value="Nramp_1"/>
    <property type="match status" value="1"/>
</dbReference>
<dbReference type="EMBL" id="JANIBC010000016">
    <property type="protein sequence ID" value="MCQ8186337.1"/>
    <property type="molecule type" value="Genomic_DNA"/>
</dbReference>
<feature type="transmembrane region" description="Helical" evidence="7">
    <location>
        <begin position="371"/>
        <end position="393"/>
    </location>
</feature>
<feature type="transmembrane region" description="Helical" evidence="7">
    <location>
        <begin position="313"/>
        <end position="330"/>
    </location>
</feature>
<feature type="transmembrane region" description="Helical" evidence="7">
    <location>
        <begin position="120"/>
        <end position="140"/>
    </location>
</feature>
<keyword evidence="4" id="KW-0769">Symport</keyword>
<dbReference type="GO" id="GO:0015086">
    <property type="term" value="F:cadmium ion transmembrane transporter activity"/>
    <property type="evidence" value="ECO:0007669"/>
    <property type="project" value="TreeGrafter"/>
</dbReference>
<evidence type="ECO:0000256" key="5">
    <source>
        <dbReference type="ARBA" id="ARBA00022989"/>
    </source>
</evidence>
<accession>A0A9X2LD40</accession>
<keyword evidence="5 7" id="KW-1133">Transmembrane helix</keyword>
<feature type="transmembrane region" description="Helical" evidence="7">
    <location>
        <begin position="147"/>
        <end position="167"/>
    </location>
</feature>
<evidence type="ECO:0000256" key="6">
    <source>
        <dbReference type="ARBA" id="ARBA00023136"/>
    </source>
</evidence>
<dbReference type="AlphaFoldDB" id="A0A9X2LD40"/>
<dbReference type="GO" id="GO:0005886">
    <property type="term" value="C:plasma membrane"/>
    <property type="evidence" value="ECO:0007669"/>
    <property type="project" value="TreeGrafter"/>
</dbReference>
<proteinExistence type="predicted"/>
<keyword evidence="2" id="KW-0813">Transport</keyword>
<keyword evidence="3 7" id="KW-0812">Transmembrane</keyword>
<reference evidence="8" key="1">
    <citation type="submission" date="2022-07" db="EMBL/GenBank/DDBJ databases">
        <title>Parvularcula maris sp. nov., an algicidal bacterium isolated from seawater.</title>
        <authorList>
            <person name="Li F."/>
        </authorList>
    </citation>
    <scope>NUCLEOTIDE SEQUENCE</scope>
    <source>
        <strain evidence="8">BGMRC 0090</strain>
    </source>
</reference>
<dbReference type="PANTHER" id="PTHR11706:SF33">
    <property type="entry name" value="NATURAL RESISTANCE-ASSOCIATED MACROPHAGE PROTEIN 2"/>
    <property type="match status" value="1"/>
</dbReference>
<keyword evidence="6 7" id="KW-0472">Membrane</keyword>
<keyword evidence="9" id="KW-1185">Reference proteome</keyword>
<evidence type="ECO:0000256" key="3">
    <source>
        <dbReference type="ARBA" id="ARBA00022692"/>
    </source>
</evidence>
<dbReference type="GO" id="GO:0034755">
    <property type="term" value="P:iron ion transmembrane transport"/>
    <property type="evidence" value="ECO:0007669"/>
    <property type="project" value="TreeGrafter"/>
</dbReference>
<dbReference type="InterPro" id="IPR001046">
    <property type="entry name" value="NRAMP_fam"/>
</dbReference>
<dbReference type="PRINTS" id="PR00447">
    <property type="entry name" value="NATRESASSCMP"/>
</dbReference>
<dbReference type="GO" id="GO:0005384">
    <property type="term" value="F:manganese ion transmembrane transporter activity"/>
    <property type="evidence" value="ECO:0007669"/>
    <property type="project" value="TreeGrafter"/>
</dbReference>
<protein>
    <submittedName>
        <fullName evidence="8">Nramp family divalent metal transporter</fullName>
    </submittedName>
</protein>
<name>A0A9X2LD40_9PROT</name>
<feature type="transmembrane region" description="Helical" evidence="7">
    <location>
        <begin position="268"/>
        <end position="301"/>
    </location>
</feature>
<comment type="caution">
    <text evidence="8">The sequence shown here is derived from an EMBL/GenBank/DDBJ whole genome shotgun (WGS) entry which is preliminary data.</text>
</comment>
<dbReference type="GO" id="GO:0015293">
    <property type="term" value="F:symporter activity"/>
    <property type="evidence" value="ECO:0007669"/>
    <property type="project" value="UniProtKB-KW"/>
</dbReference>